<dbReference type="OMA" id="FKWKFSS"/>
<sequence>MKVTWDNQSSLPTVSLGRRKKSDERQEERGANDSDDQLYLFSADEDVSGQVEVILPANTRKLEHNGIKAEMIGQIELAYDRGNHYVFLSTQQELAPPSILTKDATYRFAFKGKDTTKEHESYHGINVKLRYFVRVRIQRSYGPVIKEFEFCVQKVSPPPEVNNPLKMEVGIEDCLHIEFEYDKSKYHLKEIINGKINFVLVRIKITHMELQILRRETTGSGPNLCNETEAVTKFEIMDGAPIKGETIPIRVFLEPHDLTPTLNTVHNKFSVKYYLNLVLVDEEERRYFKQQEIILWRKDLKHSQNSDPAYFAPNYHDTKAGV</sequence>
<comment type="caution">
    <text evidence="5">The sequence shown here is derived from an EMBL/GenBank/DDBJ whole genome shotgun (WGS) entry which is preliminary data.</text>
</comment>
<dbReference type="PANTHER" id="PTHR12233">
    <property type="entry name" value="VACUOLAR PROTEIN SORTING 26 RELATED"/>
    <property type="match status" value="1"/>
</dbReference>
<evidence type="ECO:0000313" key="6">
    <source>
        <dbReference type="Proteomes" id="UP000023152"/>
    </source>
</evidence>
<gene>
    <name evidence="5" type="ORF">RFI_11067</name>
</gene>
<dbReference type="GO" id="GO:0006886">
    <property type="term" value="P:intracellular protein transport"/>
    <property type="evidence" value="ECO:0007669"/>
    <property type="project" value="InterPro"/>
</dbReference>
<dbReference type="AlphaFoldDB" id="X6NJH5"/>
<reference evidence="5 6" key="1">
    <citation type="journal article" date="2013" name="Curr. Biol.">
        <title>The Genome of the Foraminiferan Reticulomyxa filosa.</title>
        <authorList>
            <person name="Glockner G."/>
            <person name="Hulsmann N."/>
            <person name="Schleicher M."/>
            <person name="Noegel A.A."/>
            <person name="Eichinger L."/>
            <person name="Gallinger C."/>
            <person name="Pawlowski J."/>
            <person name="Sierra R."/>
            <person name="Euteneuer U."/>
            <person name="Pillet L."/>
            <person name="Moustafa A."/>
            <person name="Platzer M."/>
            <person name="Groth M."/>
            <person name="Szafranski K."/>
            <person name="Schliwa M."/>
        </authorList>
    </citation>
    <scope>NUCLEOTIDE SEQUENCE [LARGE SCALE GENOMIC DNA]</scope>
</reference>
<evidence type="ECO:0000256" key="3">
    <source>
        <dbReference type="ARBA" id="ARBA00022927"/>
    </source>
</evidence>
<proteinExistence type="inferred from homology"/>
<evidence type="ECO:0000256" key="2">
    <source>
        <dbReference type="ARBA" id="ARBA00022448"/>
    </source>
</evidence>
<feature type="compositionally biased region" description="Basic and acidic residues" evidence="4">
    <location>
        <begin position="21"/>
        <end position="32"/>
    </location>
</feature>
<dbReference type="GO" id="GO:0030904">
    <property type="term" value="C:retromer complex"/>
    <property type="evidence" value="ECO:0007669"/>
    <property type="project" value="UniProtKB-ARBA"/>
</dbReference>
<dbReference type="Proteomes" id="UP000023152">
    <property type="component" value="Unassembled WGS sequence"/>
</dbReference>
<dbReference type="InterPro" id="IPR014752">
    <property type="entry name" value="Arrestin-like_C"/>
</dbReference>
<evidence type="ECO:0000256" key="4">
    <source>
        <dbReference type="SAM" id="MobiDB-lite"/>
    </source>
</evidence>
<organism evidence="5 6">
    <name type="scientific">Reticulomyxa filosa</name>
    <dbReference type="NCBI Taxonomy" id="46433"/>
    <lineage>
        <taxon>Eukaryota</taxon>
        <taxon>Sar</taxon>
        <taxon>Rhizaria</taxon>
        <taxon>Retaria</taxon>
        <taxon>Foraminifera</taxon>
        <taxon>Monothalamids</taxon>
        <taxon>Reticulomyxidae</taxon>
        <taxon>Reticulomyxa</taxon>
    </lineage>
</organism>
<dbReference type="Pfam" id="PF03643">
    <property type="entry name" value="Vps26"/>
    <property type="match status" value="1"/>
</dbReference>
<keyword evidence="3" id="KW-0653">Protein transport</keyword>
<dbReference type="FunFam" id="2.60.40.640:FF:000015">
    <property type="entry name" value="Vacuolar protein sorting-associated protein 26"/>
    <property type="match status" value="1"/>
</dbReference>
<keyword evidence="2" id="KW-0813">Transport</keyword>
<evidence type="ECO:0000313" key="5">
    <source>
        <dbReference type="EMBL" id="ETO26073.1"/>
    </source>
</evidence>
<feature type="compositionally biased region" description="Polar residues" evidence="4">
    <location>
        <begin position="1"/>
        <end position="13"/>
    </location>
</feature>
<keyword evidence="6" id="KW-1185">Reference proteome</keyword>
<dbReference type="Gene3D" id="2.60.40.640">
    <property type="match status" value="2"/>
</dbReference>
<evidence type="ECO:0000256" key="1">
    <source>
        <dbReference type="ARBA" id="ARBA00009100"/>
    </source>
</evidence>
<dbReference type="EMBL" id="ASPP01008108">
    <property type="protein sequence ID" value="ETO26073.1"/>
    <property type="molecule type" value="Genomic_DNA"/>
</dbReference>
<name>X6NJH5_RETFI</name>
<dbReference type="OrthoDB" id="3821113at2759"/>
<feature type="region of interest" description="Disordered" evidence="4">
    <location>
        <begin position="1"/>
        <end position="35"/>
    </location>
</feature>
<comment type="similarity">
    <text evidence="1">Belongs to the VPS26 family.</text>
</comment>
<accession>X6NJH5</accession>
<protein>
    <submittedName>
        <fullName evidence="5">Vacuolar protein sorting protein</fullName>
    </submittedName>
</protein>
<dbReference type="InterPro" id="IPR028934">
    <property type="entry name" value="Vps26-related"/>
</dbReference>